<protein>
    <submittedName>
        <fullName evidence="1">Uncharacterized protein</fullName>
    </submittedName>
</protein>
<dbReference type="Proteomes" id="UP001334804">
    <property type="component" value="Chromosome"/>
</dbReference>
<evidence type="ECO:0000313" key="2">
    <source>
        <dbReference type="Proteomes" id="UP001334804"/>
    </source>
</evidence>
<sequence length="71" mass="8057">MGRCGRATAPWYVVPAGRRWYRDRAVAHLLRGDVRHPRSRVSACRFRRPARTGAAAGIRGDAVDERQVNDR</sequence>
<proteinExistence type="predicted"/>
<dbReference type="EMBL" id="CP109071">
    <property type="protein sequence ID" value="WSA35684.1"/>
    <property type="molecule type" value="Genomic_DNA"/>
</dbReference>
<dbReference type="Gene3D" id="3.40.50.300">
    <property type="entry name" value="P-loop containing nucleotide triphosphate hydrolases"/>
    <property type="match status" value="1"/>
</dbReference>
<dbReference type="RefSeq" id="WP_245716099.1">
    <property type="nucleotide sequence ID" value="NZ_CP109071.1"/>
</dbReference>
<reference evidence="1 2" key="1">
    <citation type="submission" date="2022-10" db="EMBL/GenBank/DDBJ databases">
        <title>The complete genomes of actinobacterial strains from the NBC collection.</title>
        <authorList>
            <person name="Joergensen T.S."/>
            <person name="Alvarez Arevalo M."/>
            <person name="Sterndorff E.B."/>
            <person name="Faurdal D."/>
            <person name="Vuksanovic O."/>
            <person name="Mourched A.-S."/>
            <person name="Charusanti P."/>
            <person name="Shaw S."/>
            <person name="Blin K."/>
            <person name="Weber T."/>
        </authorList>
    </citation>
    <scope>NUCLEOTIDE SEQUENCE [LARGE SCALE GENOMIC DNA]</scope>
    <source>
        <strain evidence="1 2">NBC 01809</strain>
    </source>
</reference>
<organism evidence="1 2">
    <name type="scientific">Micromonospora peucetia</name>
    <dbReference type="NCBI Taxonomy" id="47871"/>
    <lineage>
        <taxon>Bacteria</taxon>
        <taxon>Bacillati</taxon>
        <taxon>Actinomycetota</taxon>
        <taxon>Actinomycetes</taxon>
        <taxon>Micromonosporales</taxon>
        <taxon>Micromonosporaceae</taxon>
        <taxon>Micromonospora</taxon>
    </lineage>
</organism>
<dbReference type="InterPro" id="IPR027417">
    <property type="entry name" value="P-loop_NTPase"/>
</dbReference>
<gene>
    <name evidence="1" type="ORF">OIE14_15895</name>
</gene>
<keyword evidence="2" id="KW-1185">Reference proteome</keyword>
<name>A0ABZ1EN54_9ACTN</name>
<evidence type="ECO:0000313" key="1">
    <source>
        <dbReference type="EMBL" id="WSA35684.1"/>
    </source>
</evidence>
<accession>A0ABZ1EN54</accession>